<protein>
    <submittedName>
        <fullName evidence="2">Uncharacterized protein</fullName>
    </submittedName>
</protein>
<dbReference type="AlphaFoldDB" id="A0A172WNM9"/>
<evidence type="ECO:0000313" key="3">
    <source>
        <dbReference type="Proteomes" id="UP000077787"/>
    </source>
</evidence>
<organism evidence="2 3">
    <name type="scientific">Stutzerimonas stutzeri</name>
    <name type="common">Pseudomonas stutzeri</name>
    <dbReference type="NCBI Taxonomy" id="316"/>
    <lineage>
        <taxon>Bacteria</taxon>
        <taxon>Pseudomonadati</taxon>
        <taxon>Pseudomonadota</taxon>
        <taxon>Gammaproteobacteria</taxon>
        <taxon>Pseudomonadales</taxon>
        <taxon>Pseudomonadaceae</taxon>
        <taxon>Stutzerimonas</taxon>
    </lineage>
</organism>
<feature type="region of interest" description="Disordered" evidence="1">
    <location>
        <begin position="157"/>
        <end position="176"/>
    </location>
</feature>
<proteinExistence type="predicted"/>
<gene>
    <name evidence="2" type="ORF">PS273GM_07860</name>
</gene>
<reference evidence="2 3" key="1">
    <citation type="submission" date="2016-05" db="EMBL/GenBank/DDBJ databases">
        <title>Genome sequence of Pseudomonas stutzeri 273 and identification of the exopolysaccharide biosynthesis locus.</title>
        <authorList>
            <person name="Wu S."/>
            <person name="Sun C."/>
        </authorList>
    </citation>
    <scope>NUCLEOTIDE SEQUENCE [LARGE SCALE GENOMIC DNA]</scope>
    <source>
        <strain evidence="2 3">273</strain>
    </source>
</reference>
<evidence type="ECO:0000313" key="2">
    <source>
        <dbReference type="EMBL" id="ANF25074.1"/>
    </source>
</evidence>
<name>A0A172WNM9_STUST</name>
<evidence type="ECO:0000256" key="1">
    <source>
        <dbReference type="SAM" id="MobiDB-lite"/>
    </source>
</evidence>
<sequence length="176" mass="19873">MFVSYMESTCIDGEPNLYNRLQTYYLRNFKRYSVDSRIQQRKAVGLFKEVGKYVLTIGLSGFLILAFTLAKDKINSAEKESDISKQRQLIERAIKSVDEDLKTIIKNTNSLEEISDNTSGIAESAEKASSTTNGIYSKLTLLQSQVDSLEKMLDVQKLKSHEEKDSEKSHLTSGSK</sequence>
<dbReference type="EMBL" id="CP015641">
    <property type="protein sequence ID" value="ANF25074.1"/>
    <property type="molecule type" value="Genomic_DNA"/>
</dbReference>
<accession>A0A172WNM9</accession>
<dbReference type="Proteomes" id="UP000077787">
    <property type="component" value="Chromosome"/>
</dbReference>
<feature type="compositionally biased region" description="Basic and acidic residues" evidence="1">
    <location>
        <begin position="157"/>
        <end position="170"/>
    </location>
</feature>